<sequence length="308" mass="33317">MIQPVGEPLFLRRGAAEARIGTVAAALRSLTVGGADLTQPTPDDRPPASSNGIVLSPWPNRVRDARWTWNGRPQQLDITEVDRGNALHGLLQFTEYEVRDRADDQVTLAATIYPQHGWPFVLETWVRYRLLDDGLEVTHGAVNHSADPAPYATGTHPFLRVGDAPIADLRITVPAARYLAVDDRLNPTGLPPVDGTAFDLRGDPRVGDLALDTAYGELTLTDVDGGRGTSATLVAPDGARTILRQDVAWGWAQVYTTHQYASPDGPIDAVAVEPMTAPPDALNSGTDLVWIAPGETWEGGWELRRAEA</sequence>
<evidence type="ECO:0000313" key="3">
    <source>
        <dbReference type="Proteomes" id="UP001157034"/>
    </source>
</evidence>
<accession>A0ABQ6K938</accession>
<dbReference type="SUPFAM" id="SSF74650">
    <property type="entry name" value="Galactose mutarotase-like"/>
    <property type="match status" value="1"/>
</dbReference>
<dbReference type="RefSeq" id="WP_284254516.1">
    <property type="nucleotide sequence ID" value="NZ_BAAAQO010000001.1"/>
</dbReference>
<name>A0ABQ6K938_9MICO</name>
<keyword evidence="3" id="KW-1185">Reference proteome</keyword>
<dbReference type="PANTHER" id="PTHR10091">
    <property type="entry name" value="ALDOSE-1-EPIMERASE"/>
    <property type="match status" value="1"/>
</dbReference>
<dbReference type="InterPro" id="IPR037480">
    <property type="entry name" value="YihR-like"/>
</dbReference>
<dbReference type="InterPro" id="IPR008183">
    <property type="entry name" value="Aldose_1/G6P_1-epimerase"/>
</dbReference>
<dbReference type="CDD" id="cd09022">
    <property type="entry name" value="Aldose_epim_Ec_YihR"/>
    <property type="match status" value="1"/>
</dbReference>
<dbReference type="EMBL" id="BSVB01000001">
    <property type="protein sequence ID" value="GMA95809.1"/>
    <property type="molecule type" value="Genomic_DNA"/>
</dbReference>
<dbReference type="InterPro" id="IPR011013">
    <property type="entry name" value="Gal_mutarotase_sf_dom"/>
</dbReference>
<proteinExistence type="predicted"/>
<comment type="caution">
    <text evidence="2">The sequence shown here is derived from an EMBL/GenBank/DDBJ whole genome shotgun (WGS) entry which is preliminary data.</text>
</comment>
<dbReference type="Pfam" id="PF01263">
    <property type="entry name" value="Aldose_epim"/>
    <property type="match status" value="1"/>
</dbReference>
<dbReference type="Proteomes" id="UP001157034">
    <property type="component" value="Unassembled WGS sequence"/>
</dbReference>
<dbReference type="Gene3D" id="2.70.98.10">
    <property type="match status" value="1"/>
</dbReference>
<dbReference type="InterPro" id="IPR014718">
    <property type="entry name" value="GH-type_carb-bd"/>
</dbReference>
<feature type="region of interest" description="Disordered" evidence="1">
    <location>
        <begin position="34"/>
        <end position="55"/>
    </location>
</feature>
<organism evidence="2 3">
    <name type="scientific">Pseudolysinimonas kribbensis</name>
    <dbReference type="NCBI Taxonomy" id="433641"/>
    <lineage>
        <taxon>Bacteria</taxon>
        <taxon>Bacillati</taxon>
        <taxon>Actinomycetota</taxon>
        <taxon>Actinomycetes</taxon>
        <taxon>Micrococcales</taxon>
        <taxon>Microbacteriaceae</taxon>
        <taxon>Pseudolysinimonas</taxon>
    </lineage>
</organism>
<protein>
    <submittedName>
        <fullName evidence="2">Aldose 1-epimerase</fullName>
    </submittedName>
</protein>
<reference evidence="3" key="1">
    <citation type="journal article" date="2019" name="Int. J. Syst. Evol. Microbiol.">
        <title>The Global Catalogue of Microorganisms (GCM) 10K type strain sequencing project: providing services to taxonomists for standard genome sequencing and annotation.</title>
        <authorList>
            <consortium name="The Broad Institute Genomics Platform"/>
            <consortium name="The Broad Institute Genome Sequencing Center for Infectious Disease"/>
            <person name="Wu L."/>
            <person name="Ma J."/>
        </authorList>
    </citation>
    <scope>NUCLEOTIDE SEQUENCE [LARGE SCALE GENOMIC DNA]</scope>
    <source>
        <strain evidence="3">NBRC 108894</strain>
    </source>
</reference>
<dbReference type="PANTHER" id="PTHR10091:SF0">
    <property type="entry name" value="GALACTOSE MUTAROTASE"/>
    <property type="match status" value="1"/>
</dbReference>
<evidence type="ECO:0000256" key="1">
    <source>
        <dbReference type="SAM" id="MobiDB-lite"/>
    </source>
</evidence>
<evidence type="ECO:0000313" key="2">
    <source>
        <dbReference type="EMBL" id="GMA95809.1"/>
    </source>
</evidence>
<gene>
    <name evidence="2" type="primary">galM</name>
    <name evidence="2" type="ORF">GCM10025881_26330</name>
</gene>